<evidence type="ECO:0000256" key="1">
    <source>
        <dbReference type="SAM" id="Coils"/>
    </source>
</evidence>
<evidence type="ECO:0000256" key="2">
    <source>
        <dbReference type="SAM" id="MobiDB-lite"/>
    </source>
</evidence>
<accession>A0A6S6TUD1</accession>
<feature type="chain" id="PRO_5027775091" evidence="3">
    <location>
        <begin position="21"/>
        <end position="141"/>
    </location>
</feature>
<feature type="compositionally biased region" description="Basic and acidic residues" evidence="2">
    <location>
        <begin position="34"/>
        <end position="48"/>
    </location>
</feature>
<feature type="signal peptide" evidence="3">
    <location>
        <begin position="1"/>
        <end position="20"/>
    </location>
</feature>
<gene>
    <name evidence="4" type="ORF">HELGO_WM18943</name>
</gene>
<proteinExistence type="predicted"/>
<name>A0A6S6TUD1_9GAMM</name>
<sequence length="141" mass="15783">MPIPWLIGAAVVATAATVAAAVSSDDDNEDDEYEREREARRRASQAKEAKRKVVREEQLEKYSGGLSNGLILKYRIEDKPAILNIKNIINGKATLDNMDTALPSVVGTIKDLYTSVKDLTNELDNYQKGKIMLEEMNEHFK</sequence>
<keyword evidence="3" id="KW-0732">Signal</keyword>
<protein>
    <submittedName>
        <fullName evidence="4">Uncharacterized protein</fullName>
    </submittedName>
</protein>
<dbReference type="AlphaFoldDB" id="A0A6S6TUD1"/>
<dbReference type="EMBL" id="CACVAY010000095">
    <property type="protein sequence ID" value="CAA6819778.1"/>
    <property type="molecule type" value="Genomic_DNA"/>
</dbReference>
<feature type="compositionally biased region" description="Acidic residues" evidence="2">
    <location>
        <begin position="24"/>
        <end position="33"/>
    </location>
</feature>
<evidence type="ECO:0000313" key="4">
    <source>
        <dbReference type="EMBL" id="CAA6819778.1"/>
    </source>
</evidence>
<reference evidence="4" key="1">
    <citation type="submission" date="2020-01" db="EMBL/GenBank/DDBJ databases">
        <authorList>
            <person name="Meier V. D."/>
            <person name="Meier V D."/>
        </authorList>
    </citation>
    <scope>NUCLEOTIDE SEQUENCE</scope>
    <source>
        <strain evidence="4">HLG_WM_MAG_07</strain>
    </source>
</reference>
<organism evidence="4">
    <name type="scientific">uncultured Thiotrichaceae bacterium</name>
    <dbReference type="NCBI Taxonomy" id="298394"/>
    <lineage>
        <taxon>Bacteria</taxon>
        <taxon>Pseudomonadati</taxon>
        <taxon>Pseudomonadota</taxon>
        <taxon>Gammaproteobacteria</taxon>
        <taxon>Thiotrichales</taxon>
        <taxon>Thiotrichaceae</taxon>
        <taxon>environmental samples</taxon>
    </lineage>
</organism>
<feature type="region of interest" description="Disordered" evidence="2">
    <location>
        <begin position="21"/>
        <end position="54"/>
    </location>
</feature>
<feature type="coiled-coil region" evidence="1">
    <location>
        <begin position="109"/>
        <end position="136"/>
    </location>
</feature>
<evidence type="ECO:0000256" key="3">
    <source>
        <dbReference type="SAM" id="SignalP"/>
    </source>
</evidence>
<keyword evidence="1" id="KW-0175">Coiled coil</keyword>